<feature type="domain" description="Helicase C-terminal" evidence="9">
    <location>
        <begin position="437"/>
        <end position="615"/>
    </location>
</feature>
<name>A0AAE6SN78_AERME</name>
<dbReference type="GO" id="GO:0016787">
    <property type="term" value="F:hydrolase activity"/>
    <property type="evidence" value="ECO:0007669"/>
    <property type="project" value="UniProtKB-KW"/>
</dbReference>
<evidence type="ECO:0000313" key="11">
    <source>
        <dbReference type="Proteomes" id="UP000463871"/>
    </source>
</evidence>
<keyword evidence="6" id="KW-0238">DNA-binding</keyword>
<keyword evidence="2" id="KW-0227">DNA damage</keyword>
<evidence type="ECO:0000256" key="2">
    <source>
        <dbReference type="ARBA" id="ARBA00022763"/>
    </source>
</evidence>
<geneLocation type="plasmid" evidence="11">
    <name>pmc64a</name>
</geneLocation>
<gene>
    <name evidence="10" type="ORF">GWI30_22915</name>
</gene>
<evidence type="ECO:0000313" key="10">
    <source>
        <dbReference type="EMBL" id="QHQ53692.1"/>
    </source>
</evidence>
<dbReference type="SMART" id="SM00487">
    <property type="entry name" value="DEXDc"/>
    <property type="match status" value="1"/>
</dbReference>
<dbReference type="SMART" id="SM00490">
    <property type="entry name" value="HELICc"/>
    <property type="match status" value="1"/>
</dbReference>
<dbReference type="Pfam" id="PF00270">
    <property type="entry name" value="DEAD"/>
    <property type="match status" value="1"/>
</dbReference>
<reference evidence="10 11" key="1">
    <citation type="submission" date="2020-01" db="EMBL/GenBank/DDBJ databases">
        <title>Complete genome of Aeromonas media MC64.</title>
        <authorList>
            <person name="Cao G."/>
            <person name="Fu J."/>
            <person name="Zhong C."/>
        </authorList>
    </citation>
    <scope>NUCLEOTIDE SEQUENCE [LARGE SCALE GENOMIC DNA]</scope>
    <source>
        <strain evidence="10 11">MC64</strain>
        <plasmid evidence="11">pmc64a</plasmid>
    </source>
</reference>
<accession>A0AAE6SN78</accession>
<keyword evidence="4" id="KW-0347">Helicase</keyword>
<organism evidence="10 11">
    <name type="scientific">Aeromonas media</name>
    <dbReference type="NCBI Taxonomy" id="651"/>
    <lineage>
        <taxon>Bacteria</taxon>
        <taxon>Pseudomonadati</taxon>
        <taxon>Pseudomonadota</taxon>
        <taxon>Gammaproteobacteria</taxon>
        <taxon>Aeromonadales</taxon>
        <taxon>Aeromonadaceae</taxon>
        <taxon>Aeromonas</taxon>
    </lineage>
</organism>
<dbReference type="PROSITE" id="PS51192">
    <property type="entry name" value="HELICASE_ATP_BIND_1"/>
    <property type="match status" value="1"/>
</dbReference>
<keyword evidence="3" id="KW-0378">Hydrolase</keyword>
<keyword evidence="10" id="KW-0614">Plasmid</keyword>
<dbReference type="GO" id="GO:0003678">
    <property type="term" value="F:DNA helicase activity"/>
    <property type="evidence" value="ECO:0007669"/>
    <property type="project" value="TreeGrafter"/>
</dbReference>
<keyword evidence="5" id="KW-0067">ATP-binding</keyword>
<dbReference type="GO" id="GO:0005524">
    <property type="term" value="F:ATP binding"/>
    <property type="evidence" value="ECO:0007669"/>
    <property type="project" value="UniProtKB-KW"/>
</dbReference>
<evidence type="ECO:0008006" key="12">
    <source>
        <dbReference type="Google" id="ProtNLM"/>
    </source>
</evidence>
<proteinExistence type="predicted"/>
<dbReference type="EMBL" id="CP047963">
    <property type="protein sequence ID" value="QHQ53692.1"/>
    <property type="molecule type" value="Genomic_DNA"/>
</dbReference>
<evidence type="ECO:0000256" key="3">
    <source>
        <dbReference type="ARBA" id="ARBA00022801"/>
    </source>
</evidence>
<dbReference type="Proteomes" id="UP000463871">
    <property type="component" value="Plasmid pMC64A"/>
</dbReference>
<sequence>MAPSRAPNKQPWDLLGLEKHQLPLLLPTAYRDYRCVVTAFDQLASHVGQQVVVTGFCVHQGWASGPKPRYVLRVTDAAGQTLSLSLFCTAADTELLPQNEEAAFCGLVVTDYTGRCHLNKVEAVPLALMGRVVPVYPPVRGKLDRFAVFSLMCSALDECLPEAVSSLRAATTGIPVGDLRRAIGCRSWTFSQMLAAVHWPVSLAQGEACLTMLERLAAYVEAYRLKHADRGPTPVCRPLPSAGFAGLPERCPFPLTGEQIAISEAILGACNQPSPSHNLLLGEVGYGKSYCIALVVGAAARAGARVAVMLPSRILVNQMHSLFISLFPELSPQLLTDESTSADNVDSLIWCGTTGLLHRSWSEPWDLVVVDEQQRFSVQQRQGLGAAHVLEATATPICRTMALARWGGKIQIFRLTQSPVKRRIDTLVFTHADRPTLMNRLMQTLAGGGQVLVVCARKEETKADTKMSVKDRQEMEAREQASVEQVVRDFERIGDRMERSLGFRPRIVFATGGRTAEENEGALQAMKDQEAHILIATTVVETGVNLPFLRHVLIVNADRLGAVQLHQLRGRLVRTGGHGLFDLYLPNPPSPTTLKRMEILTTHTQGYEVALADLRLRGCGDLLKGSSQAGAGTSLLPRRPINIDFIEQFIVDLDNT</sequence>
<dbReference type="PANTHER" id="PTHR47964">
    <property type="entry name" value="ATP-DEPENDENT DNA HELICASE HOMOLOG RECG, CHLOROPLASTIC"/>
    <property type="match status" value="1"/>
</dbReference>
<evidence type="ECO:0000256" key="1">
    <source>
        <dbReference type="ARBA" id="ARBA00022741"/>
    </source>
</evidence>
<dbReference type="SUPFAM" id="SSF52540">
    <property type="entry name" value="P-loop containing nucleoside triphosphate hydrolases"/>
    <property type="match status" value="1"/>
</dbReference>
<dbReference type="Pfam" id="PF00271">
    <property type="entry name" value="Helicase_C"/>
    <property type="match status" value="1"/>
</dbReference>
<dbReference type="PANTHER" id="PTHR47964:SF1">
    <property type="entry name" value="ATP-DEPENDENT DNA HELICASE HOMOLOG RECG, CHLOROPLASTIC"/>
    <property type="match status" value="1"/>
</dbReference>
<dbReference type="AlphaFoldDB" id="A0AAE6SN78"/>
<dbReference type="InterPro" id="IPR047112">
    <property type="entry name" value="RecG/Mfd"/>
</dbReference>
<dbReference type="PROSITE" id="PS51194">
    <property type="entry name" value="HELICASE_CTER"/>
    <property type="match status" value="1"/>
</dbReference>
<dbReference type="InterPro" id="IPR011545">
    <property type="entry name" value="DEAD/DEAH_box_helicase_dom"/>
</dbReference>
<evidence type="ECO:0000259" key="8">
    <source>
        <dbReference type="PROSITE" id="PS51192"/>
    </source>
</evidence>
<feature type="domain" description="Helicase ATP-binding" evidence="8">
    <location>
        <begin position="269"/>
        <end position="414"/>
    </location>
</feature>
<protein>
    <recommendedName>
        <fullName evidence="12">DEAD/DEAH box helicase</fullName>
    </recommendedName>
</protein>
<evidence type="ECO:0000259" key="9">
    <source>
        <dbReference type="PROSITE" id="PS51194"/>
    </source>
</evidence>
<dbReference type="RefSeq" id="WP_161507975.1">
    <property type="nucleotide sequence ID" value="NZ_CAWPID010000002.1"/>
</dbReference>
<evidence type="ECO:0000256" key="5">
    <source>
        <dbReference type="ARBA" id="ARBA00022840"/>
    </source>
</evidence>
<keyword evidence="7" id="KW-0234">DNA repair</keyword>
<dbReference type="GO" id="GO:0003677">
    <property type="term" value="F:DNA binding"/>
    <property type="evidence" value="ECO:0007669"/>
    <property type="project" value="UniProtKB-KW"/>
</dbReference>
<keyword evidence="1" id="KW-0547">Nucleotide-binding</keyword>
<evidence type="ECO:0000256" key="7">
    <source>
        <dbReference type="ARBA" id="ARBA00023204"/>
    </source>
</evidence>
<dbReference type="GO" id="GO:0006281">
    <property type="term" value="P:DNA repair"/>
    <property type="evidence" value="ECO:0007669"/>
    <property type="project" value="UniProtKB-KW"/>
</dbReference>
<dbReference type="InterPro" id="IPR027417">
    <property type="entry name" value="P-loop_NTPase"/>
</dbReference>
<dbReference type="InterPro" id="IPR014001">
    <property type="entry name" value="Helicase_ATP-bd"/>
</dbReference>
<dbReference type="InterPro" id="IPR001650">
    <property type="entry name" value="Helicase_C-like"/>
</dbReference>
<evidence type="ECO:0000256" key="4">
    <source>
        <dbReference type="ARBA" id="ARBA00022806"/>
    </source>
</evidence>
<dbReference type="Gene3D" id="3.40.50.300">
    <property type="entry name" value="P-loop containing nucleotide triphosphate hydrolases"/>
    <property type="match status" value="2"/>
</dbReference>
<evidence type="ECO:0000256" key="6">
    <source>
        <dbReference type="ARBA" id="ARBA00023125"/>
    </source>
</evidence>